<evidence type="ECO:0000256" key="1">
    <source>
        <dbReference type="SAM" id="Phobius"/>
    </source>
</evidence>
<evidence type="ECO:0008006" key="4">
    <source>
        <dbReference type="Google" id="ProtNLM"/>
    </source>
</evidence>
<proteinExistence type="predicted"/>
<gene>
    <name evidence="2" type="ORF">KRX52_11815</name>
</gene>
<feature type="transmembrane region" description="Helical" evidence="1">
    <location>
        <begin position="60"/>
        <end position="79"/>
    </location>
</feature>
<sequence>MDEFNPYAPPRSRDPAPLDPTAAPPGFAAYRWLNWLYAGVMLVALLILLGGGTLRAEFSHLLVVAIFLAPSLSFALVLARREAWFRRWYWVQGLGSAVLLLFCFLDITGGHGLRGIGVFMTAVNAAALFAGEHFLRVRGTPGLPAENPQRHA</sequence>
<evidence type="ECO:0000313" key="3">
    <source>
        <dbReference type="Proteomes" id="UP000813068"/>
    </source>
</evidence>
<name>A0ABS6MXE4_9GAMM</name>
<dbReference type="RefSeq" id="WP_217681925.1">
    <property type="nucleotide sequence ID" value="NZ_JAHRGL010000030.1"/>
</dbReference>
<keyword evidence="1" id="KW-0812">Transmembrane</keyword>
<keyword evidence="1" id="KW-0472">Membrane</keyword>
<protein>
    <recommendedName>
        <fullName evidence="4">Transmembrane protein</fullName>
    </recommendedName>
</protein>
<dbReference type="EMBL" id="JAHRGL010000030">
    <property type="protein sequence ID" value="MBV2133476.1"/>
    <property type="molecule type" value="Genomic_DNA"/>
</dbReference>
<feature type="transmembrane region" description="Helical" evidence="1">
    <location>
        <begin position="88"/>
        <end position="107"/>
    </location>
</feature>
<evidence type="ECO:0000313" key="2">
    <source>
        <dbReference type="EMBL" id="MBV2133476.1"/>
    </source>
</evidence>
<keyword evidence="1" id="KW-1133">Transmembrane helix</keyword>
<reference evidence="2 3" key="1">
    <citation type="submission" date="2021-06" db="EMBL/GenBank/DDBJ databases">
        <title>Differences between aerobic and microaerobic xylene degrading microbial communities.</title>
        <authorList>
            <person name="Banerjee S."/>
            <person name="Tancsics A."/>
        </authorList>
    </citation>
    <scope>NUCLEOTIDE SEQUENCE [LARGE SCALE GENOMIC DNA]</scope>
    <source>
        <strain evidence="2 3">MAP12</strain>
    </source>
</reference>
<dbReference type="Proteomes" id="UP000813068">
    <property type="component" value="Unassembled WGS sequence"/>
</dbReference>
<organism evidence="2 3">
    <name type="scientific">Geopseudomonas aromaticivorans</name>
    <dbReference type="NCBI Taxonomy" id="2849492"/>
    <lineage>
        <taxon>Bacteria</taxon>
        <taxon>Pseudomonadati</taxon>
        <taxon>Pseudomonadota</taxon>
        <taxon>Gammaproteobacteria</taxon>
        <taxon>Pseudomonadales</taxon>
        <taxon>Pseudomonadaceae</taxon>
        <taxon>Geopseudomonas</taxon>
    </lineage>
</organism>
<feature type="transmembrane region" description="Helical" evidence="1">
    <location>
        <begin position="35"/>
        <end position="54"/>
    </location>
</feature>
<feature type="transmembrane region" description="Helical" evidence="1">
    <location>
        <begin position="113"/>
        <end position="131"/>
    </location>
</feature>
<keyword evidence="3" id="KW-1185">Reference proteome</keyword>
<accession>A0ABS6MXE4</accession>
<comment type="caution">
    <text evidence="2">The sequence shown here is derived from an EMBL/GenBank/DDBJ whole genome shotgun (WGS) entry which is preliminary data.</text>
</comment>